<evidence type="ECO:0000256" key="3">
    <source>
        <dbReference type="ARBA" id="ARBA00022723"/>
    </source>
</evidence>
<dbReference type="InterPro" id="IPR006638">
    <property type="entry name" value="Elp3/MiaA/NifB-like_rSAM"/>
</dbReference>
<feature type="domain" description="B12-binding" evidence="6">
    <location>
        <begin position="2"/>
        <end position="134"/>
    </location>
</feature>
<gene>
    <name evidence="8" type="ORF">MNBD_GAMMA09-795</name>
</gene>
<dbReference type="InterPro" id="IPR006158">
    <property type="entry name" value="Cobalamin-bd"/>
</dbReference>
<dbReference type="EMBL" id="UOFI01000058">
    <property type="protein sequence ID" value="VAW64898.1"/>
    <property type="molecule type" value="Genomic_DNA"/>
</dbReference>
<organism evidence="8">
    <name type="scientific">hydrothermal vent metagenome</name>
    <dbReference type="NCBI Taxonomy" id="652676"/>
    <lineage>
        <taxon>unclassified sequences</taxon>
        <taxon>metagenomes</taxon>
        <taxon>ecological metagenomes</taxon>
    </lineage>
</organism>
<comment type="cofactor">
    <cofactor evidence="1">
        <name>[4Fe-4S] cluster</name>
        <dbReference type="ChEBI" id="CHEBI:49883"/>
    </cofactor>
</comment>
<dbReference type="SUPFAM" id="SSF52242">
    <property type="entry name" value="Cobalamin (vitamin B12)-binding domain"/>
    <property type="match status" value="1"/>
</dbReference>
<dbReference type="GO" id="GO:0046872">
    <property type="term" value="F:metal ion binding"/>
    <property type="evidence" value="ECO:0007669"/>
    <property type="project" value="UniProtKB-KW"/>
</dbReference>
<keyword evidence="4" id="KW-0408">Iron</keyword>
<dbReference type="InterPro" id="IPR025288">
    <property type="entry name" value="DUF4080"/>
</dbReference>
<evidence type="ECO:0000256" key="4">
    <source>
        <dbReference type="ARBA" id="ARBA00023004"/>
    </source>
</evidence>
<dbReference type="SUPFAM" id="SSF102114">
    <property type="entry name" value="Radical SAM enzymes"/>
    <property type="match status" value="1"/>
</dbReference>
<dbReference type="Pfam" id="PF04055">
    <property type="entry name" value="Radical_SAM"/>
    <property type="match status" value="1"/>
</dbReference>
<evidence type="ECO:0000256" key="5">
    <source>
        <dbReference type="ARBA" id="ARBA00023014"/>
    </source>
</evidence>
<dbReference type="GO" id="GO:0051536">
    <property type="term" value="F:iron-sulfur cluster binding"/>
    <property type="evidence" value="ECO:0007669"/>
    <property type="project" value="UniProtKB-KW"/>
</dbReference>
<name>A0A3B0X9H0_9ZZZZ</name>
<dbReference type="CDD" id="cd01335">
    <property type="entry name" value="Radical_SAM"/>
    <property type="match status" value="1"/>
</dbReference>
<dbReference type="GO" id="GO:0005829">
    <property type="term" value="C:cytosol"/>
    <property type="evidence" value="ECO:0007669"/>
    <property type="project" value="TreeGrafter"/>
</dbReference>
<dbReference type="PROSITE" id="PS51332">
    <property type="entry name" value="B12_BINDING"/>
    <property type="match status" value="1"/>
</dbReference>
<accession>A0A3B0X9H0</accession>
<dbReference type="Pfam" id="PF13311">
    <property type="entry name" value="DUF4080"/>
    <property type="match status" value="1"/>
</dbReference>
<proteinExistence type="predicted"/>
<evidence type="ECO:0000256" key="1">
    <source>
        <dbReference type="ARBA" id="ARBA00001966"/>
    </source>
</evidence>
<feature type="domain" description="Radical SAM core" evidence="7">
    <location>
        <begin position="159"/>
        <end position="393"/>
    </location>
</feature>
<evidence type="ECO:0000313" key="8">
    <source>
        <dbReference type="EMBL" id="VAW64898.1"/>
    </source>
</evidence>
<dbReference type="InterPro" id="IPR051198">
    <property type="entry name" value="BchE-like"/>
</dbReference>
<dbReference type="SFLD" id="SFLDG01082">
    <property type="entry name" value="B12-binding_domain_containing"/>
    <property type="match status" value="1"/>
</dbReference>
<dbReference type="InterPro" id="IPR007197">
    <property type="entry name" value="rSAM"/>
</dbReference>
<dbReference type="InterPro" id="IPR036724">
    <property type="entry name" value="Cobalamin-bd_sf"/>
</dbReference>
<dbReference type="InterPro" id="IPR023404">
    <property type="entry name" value="rSAM_horseshoe"/>
</dbReference>
<protein>
    <submittedName>
        <fullName evidence="8">Mg-protoporphyrin IX monomethyl ester oxidative cyclase</fullName>
    </submittedName>
</protein>
<evidence type="ECO:0000259" key="6">
    <source>
        <dbReference type="PROSITE" id="PS51332"/>
    </source>
</evidence>
<dbReference type="PROSITE" id="PS51918">
    <property type="entry name" value="RADICAL_SAM"/>
    <property type="match status" value="1"/>
</dbReference>
<keyword evidence="3" id="KW-0479">Metal-binding</keyword>
<dbReference type="Pfam" id="PF02310">
    <property type="entry name" value="B12-binding"/>
    <property type="match status" value="1"/>
</dbReference>
<keyword evidence="2" id="KW-0949">S-adenosyl-L-methionine</keyword>
<reference evidence="8" key="1">
    <citation type="submission" date="2018-06" db="EMBL/GenBank/DDBJ databases">
        <authorList>
            <person name="Zhirakovskaya E."/>
        </authorList>
    </citation>
    <scope>NUCLEOTIDE SEQUENCE</scope>
</reference>
<keyword evidence="5" id="KW-0411">Iron-sulfur</keyword>
<dbReference type="SMART" id="SM00729">
    <property type="entry name" value="Elp3"/>
    <property type="match status" value="1"/>
</dbReference>
<dbReference type="Gene3D" id="3.40.50.280">
    <property type="entry name" value="Cobalamin-binding domain"/>
    <property type="match status" value="1"/>
</dbReference>
<dbReference type="InterPro" id="IPR058240">
    <property type="entry name" value="rSAM_sf"/>
</dbReference>
<dbReference type="SFLD" id="SFLDS00029">
    <property type="entry name" value="Radical_SAM"/>
    <property type="match status" value="1"/>
</dbReference>
<sequence length="504" mass="57998">MPKIILSTLNARYIHASMGLRYLLANMGDLQASTELIEFNINSRVIDMAETLLQKKPAIIGLGVYIWNAMETLQLVNLLKTISPETILVLGGPEVSYEFDQQDIVQNADYLITGQAEMAFKELCEDILNKKNRLNKIIHPSPVDISTIELPYSYYNDEDIRNRVIYVEASRGCPFKCEFCLSSLDKTVYPFDLDIFLNEMDILYQRGVRHFKFVDRTFNLKVATSIKIMDFFLNKMNANNSENLFLHFELIPDHLPEKLKSIIARFPEGSLQFEIGIQSLNPEVQTIISRKQNTQKVTDNLNWLRQHSHAHIHADLIIGLPGETIDSFAQGLNQLYKMAPHEIQVGILKRLKGTPIIRHSKDYDMRYNPHPPFNILSNKLISFSEMQKLSRFARYWDMIINSGRFSHTKASILSKDAFYNFIALSNWLFEHTSQTHKIALPRLFSLLYKGMVEALNLDSAEVSNVLLKDFEVSGIKGQPKFLQTLPIKSDKKTQASQRQLRHKL</sequence>
<dbReference type="PANTHER" id="PTHR43409">
    <property type="entry name" value="ANAEROBIC MAGNESIUM-PROTOPORPHYRIN IX MONOMETHYL ESTER CYCLASE-RELATED"/>
    <property type="match status" value="1"/>
</dbReference>
<evidence type="ECO:0000259" key="7">
    <source>
        <dbReference type="PROSITE" id="PS51918"/>
    </source>
</evidence>
<dbReference type="Gene3D" id="3.80.30.20">
    <property type="entry name" value="tm_1862 like domain"/>
    <property type="match status" value="1"/>
</dbReference>
<dbReference type="GO" id="GO:0031419">
    <property type="term" value="F:cobalamin binding"/>
    <property type="evidence" value="ECO:0007669"/>
    <property type="project" value="InterPro"/>
</dbReference>
<dbReference type="PANTHER" id="PTHR43409:SF16">
    <property type="entry name" value="SLR0320 PROTEIN"/>
    <property type="match status" value="1"/>
</dbReference>
<evidence type="ECO:0000256" key="2">
    <source>
        <dbReference type="ARBA" id="ARBA00022691"/>
    </source>
</evidence>
<dbReference type="AlphaFoldDB" id="A0A3B0X9H0"/>
<dbReference type="GO" id="GO:0003824">
    <property type="term" value="F:catalytic activity"/>
    <property type="evidence" value="ECO:0007669"/>
    <property type="project" value="InterPro"/>
</dbReference>